<feature type="compositionally biased region" description="Low complexity" evidence="1">
    <location>
        <begin position="145"/>
        <end position="158"/>
    </location>
</feature>
<sequence>MGNNNNNNEQDSQRGGGRGNREGRRQREEIESDSEEIEQRNSLNETQGQMVSRYVNGLTTSIQDRIRLQVFWDVHEAQNMAMKAQQLEKELKEREQKEKKTNYSNNNNYPRKATDSYVPNKEKKEIQPIQRNNYKGQNYRGESSQNNDINQNRNQRPNHGPYTRATGDRKQANLVEGIEEADDHSGNYDDDYDGAEFAYEDNNEVVNLMMNRTALEEDEVLSMWGSYKIALAPVDPSGKLEKPQVGSSNFLAVSRNSREFEDIIKEVGFMYPIVLKGLMVTNDVSSHVPKEVQEILSDTFNVTDLYEYHEDEALYSEDNSKASSFKEKVSDAEHLAGEIEEQIDRCIVKTKRS</sequence>
<proteinExistence type="predicted"/>
<organism evidence="2">
    <name type="scientific">Populus alba</name>
    <name type="common">White poplar</name>
    <dbReference type="NCBI Taxonomy" id="43335"/>
    <lineage>
        <taxon>Eukaryota</taxon>
        <taxon>Viridiplantae</taxon>
        <taxon>Streptophyta</taxon>
        <taxon>Embryophyta</taxon>
        <taxon>Tracheophyta</taxon>
        <taxon>Spermatophyta</taxon>
        <taxon>Magnoliopsida</taxon>
        <taxon>eudicotyledons</taxon>
        <taxon>Gunneridae</taxon>
        <taxon>Pentapetalae</taxon>
        <taxon>rosids</taxon>
        <taxon>fabids</taxon>
        <taxon>Malpighiales</taxon>
        <taxon>Salicaceae</taxon>
        <taxon>Saliceae</taxon>
        <taxon>Populus</taxon>
    </lineage>
</organism>
<feature type="compositionally biased region" description="Polar residues" evidence="1">
    <location>
        <begin position="129"/>
        <end position="144"/>
    </location>
</feature>
<evidence type="ECO:0000256" key="1">
    <source>
        <dbReference type="SAM" id="MobiDB-lite"/>
    </source>
</evidence>
<comment type="caution">
    <text evidence="2">The sequence shown here is derived from an EMBL/GenBank/DDBJ whole genome shotgun (WGS) entry which is preliminary data.</text>
</comment>
<feature type="region of interest" description="Disordered" evidence="1">
    <location>
        <begin position="86"/>
        <end position="168"/>
    </location>
</feature>
<feature type="compositionally biased region" description="Basic and acidic residues" evidence="1">
    <location>
        <begin position="86"/>
        <end position="101"/>
    </location>
</feature>
<dbReference type="AlphaFoldDB" id="A0A4U5QB70"/>
<feature type="region of interest" description="Disordered" evidence="1">
    <location>
        <begin position="1"/>
        <end position="45"/>
    </location>
</feature>
<evidence type="ECO:0000313" key="2">
    <source>
        <dbReference type="EMBL" id="TKS05625.1"/>
    </source>
</evidence>
<name>A0A4U5QB70_POPAL</name>
<accession>A0A4U5QB70</accession>
<protein>
    <submittedName>
        <fullName evidence="2">Uncharacterized protein</fullName>
    </submittedName>
</protein>
<gene>
    <name evidence="2" type="ORF">D5086_0000131000</name>
</gene>
<feature type="compositionally biased region" description="Basic and acidic residues" evidence="1">
    <location>
        <begin position="19"/>
        <end position="29"/>
    </location>
</feature>
<reference evidence="2" key="1">
    <citation type="submission" date="2018-10" db="EMBL/GenBank/DDBJ databases">
        <title>Population genomic analysis revealed the cold adaptation of white poplar.</title>
        <authorList>
            <person name="Liu Y.-J."/>
        </authorList>
    </citation>
    <scope>NUCLEOTIDE SEQUENCE [LARGE SCALE GENOMIC DNA]</scope>
    <source>
        <strain evidence="2">PAL-ZL1</strain>
    </source>
</reference>
<dbReference type="EMBL" id="RCHU01000425">
    <property type="protein sequence ID" value="TKS05625.1"/>
    <property type="molecule type" value="Genomic_DNA"/>
</dbReference>